<keyword evidence="1" id="KW-0805">Transcription regulation</keyword>
<dbReference type="EMBL" id="CP139781">
    <property type="protein sequence ID" value="WRQ86052.1"/>
    <property type="molecule type" value="Genomic_DNA"/>
</dbReference>
<reference evidence="5 6" key="1">
    <citation type="submission" date="2021-08" db="EMBL/GenBank/DDBJ databases">
        <authorList>
            <person name="Zhang D."/>
            <person name="Zhang A."/>
            <person name="Wang L."/>
        </authorList>
    </citation>
    <scope>NUCLEOTIDE SEQUENCE [LARGE SCALE GENOMIC DNA]</scope>
    <source>
        <strain evidence="5 6">WL0086</strain>
    </source>
</reference>
<dbReference type="InterPro" id="IPR011051">
    <property type="entry name" value="RmlC_Cupin_sf"/>
</dbReference>
<dbReference type="InterPro" id="IPR050204">
    <property type="entry name" value="AraC_XylS_family_regulators"/>
</dbReference>
<dbReference type="InterPro" id="IPR014710">
    <property type="entry name" value="RmlC-like_jellyroll"/>
</dbReference>
<dbReference type="Gene3D" id="2.60.120.10">
    <property type="entry name" value="Jelly Rolls"/>
    <property type="match status" value="1"/>
</dbReference>
<dbReference type="RefSeq" id="WP_221031564.1">
    <property type="nucleotide sequence ID" value="NZ_CP139781.1"/>
</dbReference>
<keyword evidence="6" id="KW-1185">Reference proteome</keyword>
<dbReference type="SUPFAM" id="SSF46689">
    <property type="entry name" value="Homeodomain-like"/>
    <property type="match status" value="2"/>
</dbReference>
<evidence type="ECO:0000313" key="6">
    <source>
        <dbReference type="Proteomes" id="UP000738431"/>
    </source>
</evidence>
<evidence type="ECO:0000256" key="1">
    <source>
        <dbReference type="ARBA" id="ARBA00023015"/>
    </source>
</evidence>
<keyword evidence="3" id="KW-0804">Transcription</keyword>
<dbReference type="InterPro" id="IPR018062">
    <property type="entry name" value="HTH_AraC-typ_CS"/>
</dbReference>
<evidence type="ECO:0000259" key="4">
    <source>
        <dbReference type="PROSITE" id="PS01124"/>
    </source>
</evidence>
<keyword evidence="2" id="KW-0238">DNA-binding</keyword>
<name>A0ABZ1C2X0_9BACT</name>
<proteinExistence type="predicted"/>
<gene>
    <name evidence="5" type="ORF">K1X11_014655</name>
</gene>
<dbReference type="Pfam" id="PF12833">
    <property type="entry name" value="HTH_18"/>
    <property type="match status" value="1"/>
</dbReference>
<dbReference type="PANTHER" id="PTHR46796">
    <property type="entry name" value="HTH-TYPE TRANSCRIPTIONAL ACTIVATOR RHAS-RELATED"/>
    <property type="match status" value="1"/>
</dbReference>
<evidence type="ECO:0000256" key="3">
    <source>
        <dbReference type="ARBA" id="ARBA00023163"/>
    </source>
</evidence>
<dbReference type="SUPFAM" id="SSF51182">
    <property type="entry name" value="RmlC-like cupins"/>
    <property type="match status" value="1"/>
</dbReference>
<reference evidence="5 6" key="2">
    <citation type="submission" date="2023-12" db="EMBL/GenBank/DDBJ databases">
        <title>Description of an unclassified Opitutus bacterium of Verrucomicrobiota.</title>
        <authorList>
            <person name="Zhang D.-F."/>
        </authorList>
    </citation>
    <scope>NUCLEOTIDE SEQUENCE [LARGE SCALE GENOMIC DNA]</scope>
    <source>
        <strain evidence="5 6">WL0086</strain>
    </source>
</reference>
<organism evidence="5 6">
    <name type="scientific">Actomonas aquatica</name>
    <dbReference type="NCBI Taxonomy" id="2866162"/>
    <lineage>
        <taxon>Bacteria</taxon>
        <taxon>Pseudomonadati</taxon>
        <taxon>Verrucomicrobiota</taxon>
        <taxon>Opitutia</taxon>
        <taxon>Opitutales</taxon>
        <taxon>Opitutaceae</taxon>
        <taxon>Actomonas</taxon>
    </lineage>
</organism>
<dbReference type="Proteomes" id="UP000738431">
    <property type="component" value="Chromosome"/>
</dbReference>
<dbReference type="InterPro" id="IPR018060">
    <property type="entry name" value="HTH_AraC"/>
</dbReference>
<evidence type="ECO:0000256" key="2">
    <source>
        <dbReference type="ARBA" id="ARBA00023125"/>
    </source>
</evidence>
<dbReference type="PANTHER" id="PTHR46796:SF13">
    <property type="entry name" value="HTH-TYPE TRANSCRIPTIONAL ACTIVATOR RHAS"/>
    <property type="match status" value="1"/>
</dbReference>
<accession>A0ABZ1C2X0</accession>
<dbReference type="PROSITE" id="PS01124">
    <property type="entry name" value="HTH_ARAC_FAMILY_2"/>
    <property type="match status" value="1"/>
</dbReference>
<sequence>MQRQTPIQFDVPVDGVFFAESEHAANFEMGSREDDFHKLLYVVRGAVEVRFEKPTKEVPLRGVPGTMMIVPAGERHRLVDLEPSVLLLLGLGRRFVDHYPELSAMWHRLRRSQLSLLMRLRPVVAGPVVGGWRQGILEQAERRRGCEVALRIIAQHIMISADRYHLQMSADSTDERLHILLQVLSENFYRPWSTDEAAKHVALSRRQFTERFRKVTGKSFVAYVNDLRLDHAERLLRSGRHSVTGAAFSSGFEDLSYFYRLFRQRRGVPPKQWMEAQTD</sequence>
<evidence type="ECO:0000313" key="5">
    <source>
        <dbReference type="EMBL" id="WRQ86052.1"/>
    </source>
</evidence>
<dbReference type="Gene3D" id="1.10.10.60">
    <property type="entry name" value="Homeodomain-like"/>
    <property type="match status" value="2"/>
</dbReference>
<dbReference type="PROSITE" id="PS00041">
    <property type="entry name" value="HTH_ARAC_FAMILY_1"/>
    <property type="match status" value="1"/>
</dbReference>
<dbReference type="InterPro" id="IPR009057">
    <property type="entry name" value="Homeodomain-like_sf"/>
</dbReference>
<protein>
    <submittedName>
        <fullName evidence="5">AraC family transcriptional regulator</fullName>
    </submittedName>
</protein>
<dbReference type="SMART" id="SM00342">
    <property type="entry name" value="HTH_ARAC"/>
    <property type="match status" value="1"/>
</dbReference>
<feature type="domain" description="HTH araC/xylS-type" evidence="4">
    <location>
        <begin position="178"/>
        <end position="276"/>
    </location>
</feature>